<accession>A0AA95KLD7</accession>
<dbReference type="Pfam" id="PF04391">
    <property type="entry name" value="DUF533"/>
    <property type="match status" value="1"/>
</dbReference>
<dbReference type="EMBL" id="CP124755">
    <property type="protein sequence ID" value="WGZ91803.1"/>
    <property type="molecule type" value="Genomic_DNA"/>
</dbReference>
<organism evidence="2">
    <name type="scientific">Candidatus Thiocaldithrix dubininis</name>
    <dbReference type="NCBI Taxonomy" id="3080823"/>
    <lineage>
        <taxon>Bacteria</taxon>
        <taxon>Pseudomonadati</taxon>
        <taxon>Pseudomonadota</taxon>
        <taxon>Gammaproteobacteria</taxon>
        <taxon>Thiotrichales</taxon>
        <taxon>Thiotrichaceae</taxon>
        <taxon>Candidatus Thiocaldithrix</taxon>
    </lineage>
</organism>
<reference evidence="2" key="2">
    <citation type="submission" date="2023-04" db="EMBL/GenBank/DDBJ databases">
        <authorList>
            <person name="Beletskiy A.V."/>
            <person name="Mardanov A.V."/>
            <person name="Ravin N.V."/>
        </authorList>
    </citation>
    <scope>NUCLEOTIDE SEQUENCE</scope>
    <source>
        <strain evidence="2">GKL-01</strain>
    </source>
</reference>
<dbReference type="SUPFAM" id="SSF158682">
    <property type="entry name" value="TerB-like"/>
    <property type="match status" value="1"/>
</dbReference>
<dbReference type="KEGG" id="tdu:QJT80_04825"/>
<dbReference type="InterPro" id="IPR029024">
    <property type="entry name" value="TerB-like"/>
</dbReference>
<dbReference type="InterPro" id="IPR007486">
    <property type="entry name" value="YebE"/>
</dbReference>
<reference evidence="2" key="1">
    <citation type="journal article" date="2023" name="Int. J. Mol. Sci.">
        <title>Metagenomics Revealed a New Genus 'Candidatus Thiocaldithrix dubininis' gen. nov., sp. nov. and a New Species 'Candidatus Thiothrix putei' sp. nov. in the Family Thiotrichaceae, Some Members of Which Have Traits of Both Na+- and H+-Motive Energetics.</title>
        <authorList>
            <person name="Ravin N.V."/>
            <person name="Muntyan M.S."/>
            <person name="Smolyakov D.D."/>
            <person name="Rudenko T.S."/>
            <person name="Beletsky A.V."/>
            <person name="Mardanov A.V."/>
            <person name="Grabovich M.Y."/>
        </authorList>
    </citation>
    <scope>NUCLEOTIDE SEQUENCE</scope>
    <source>
        <strain evidence="2">GKL-01</strain>
    </source>
</reference>
<dbReference type="Proteomes" id="UP001300672">
    <property type="component" value="Chromosome"/>
</dbReference>
<feature type="compositionally biased region" description="Pro residues" evidence="1">
    <location>
        <begin position="110"/>
        <end position="121"/>
    </location>
</feature>
<proteinExistence type="predicted"/>
<sequence length="248" mass="25524">MDLKALLDQLVQSGKEMADKGIQSGKDMAEKGKAAAEETLDIPKDDAGRASMASQVGTGAAVAGVLALLLGTNAGRRVGGATLKLGSLAALGGLAYQMYRQWEGQVPADQAPPSPQSPSAPPSALSAPEEPQASPEVLLKAMVAAAKADGHIDAKELETIRQQLANANLSGNLNDLLMNELVRPVSAKEVADLANGNKAVGSEIYVASLLFLNEDSETEKAYLKDLQTALGLPDEVVAGLKATIASAV</sequence>
<dbReference type="Gene3D" id="1.10.3680.10">
    <property type="entry name" value="TerB-like"/>
    <property type="match status" value="1"/>
</dbReference>
<evidence type="ECO:0000313" key="2">
    <source>
        <dbReference type="EMBL" id="WGZ91803.1"/>
    </source>
</evidence>
<gene>
    <name evidence="2" type="ORF">QJT80_04825</name>
</gene>
<evidence type="ECO:0000256" key="1">
    <source>
        <dbReference type="SAM" id="MobiDB-lite"/>
    </source>
</evidence>
<dbReference type="AlphaFoldDB" id="A0AA95KLD7"/>
<feature type="compositionally biased region" description="Low complexity" evidence="1">
    <location>
        <begin position="122"/>
        <end position="132"/>
    </location>
</feature>
<protein>
    <submittedName>
        <fullName evidence="2">Tellurite resistance TerB family protein</fullName>
    </submittedName>
</protein>
<name>A0AA95KLD7_9GAMM</name>
<feature type="region of interest" description="Disordered" evidence="1">
    <location>
        <begin position="106"/>
        <end position="132"/>
    </location>
</feature>
<dbReference type="CDD" id="cd07178">
    <property type="entry name" value="terB_like_YebE"/>
    <property type="match status" value="1"/>
</dbReference>